<evidence type="ECO:0000259" key="11">
    <source>
        <dbReference type="PROSITE" id="PS50195"/>
    </source>
</evidence>
<protein>
    <recommendedName>
        <fullName evidence="11">PX domain-containing protein</fullName>
    </recommendedName>
</protein>
<reference evidence="12 13" key="1">
    <citation type="submission" date="2019-12" db="EMBL/GenBank/DDBJ databases">
        <title>Draft genome sequence of the ascomycete Xylaria multiplex DSM 110363.</title>
        <authorList>
            <person name="Buettner E."/>
            <person name="Kellner H."/>
        </authorList>
    </citation>
    <scope>NUCLEOTIDE SEQUENCE [LARGE SCALE GENOMIC DNA]</scope>
    <source>
        <strain evidence="12 13">DSM 110363</strain>
    </source>
</reference>
<evidence type="ECO:0000256" key="7">
    <source>
        <dbReference type="ARBA" id="ARBA00023121"/>
    </source>
</evidence>
<feature type="region of interest" description="Disordered" evidence="9">
    <location>
        <begin position="1"/>
        <end position="72"/>
    </location>
</feature>
<dbReference type="CDD" id="cd06867">
    <property type="entry name" value="PX_SNX41_42"/>
    <property type="match status" value="1"/>
</dbReference>
<dbReference type="InterPro" id="IPR036871">
    <property type="entry name" value="PX_dom_sf"/>
</dbReference>
<evidence type="ECO:0000256" key="10">
    <source>
        <dbReference type="SAM" id="Phobius"/>
    </source>
</evidence>
<keyword evidence="3" id="KW-0813">Transport</keyword>
<dbReference type="InterPro" id="IPR051079">
    <property type="entry name" value="Sorting_Nexin_Autophagy"/>
</dbReference>
<evidence type="ECO:0000256" key="6">
    <source>
        <dbReference type="ARBA" id="ARBA00023006"/>
    </source>
</evidence>
<feature type="compositionally biased region" description="Polar residues" evidence="9">
    <location>
        <begin position="409"/>
        <end position="428"/>
    </location>
</feature>
<name>A0A7C8MZC5_9PEZI</name>
<gene>
    <name evidence="12" type="ORF">GQX73_g10895</name>
</gene>
<feature type="region of interest" description="Disordered" evidence="9">
    <location>
        <begin position="631"/>
        <end position="651"/>
    </location>
</feature>
<dbReference type="PANTHER" id="PTHR46979">
    <property type="entry name" value="SORTING NEXIN-41"/>
    <property type="match status" value="1"/>
</dbReference>
<feature type="compositionally biased region" description="Polar residues" evidence="9">
    <location>
        <begin position="1"/>
        <end position="20"/>
    </location>
</feature>
<dbReference type="GO" id="GO:0015031">
    <property type="term" value="P:protein transport"/>
    <property type="evidence" value="ECO:0007669"/>
    <property type="project" value="UniProtKB-KW"/>
</dbReference>
<dbReference type="InterPro" id="IPR027267">
    <property type="entry name" value="AH/BAR_dom_sf"/>
</dbReference>
<evidence type="ECO:0000256" key="9">
    <source>
        <dbReference type="SAM" id="MobiDB-lite"/>
    </source>
</evidence>
<evidence type="ECO:0000256" key="2">
    <source>
        <dbReference type="ARBA" id="ARBA00010883"/>
    </source>
</evidence>
<dbReference type="OrthoDB" id="289314at2759"/>
<dbReference type="AlphaFoldDB" id="A0A7C8MZC5"/>
<feature type="compositionally biased region" description="Basic and acidic residues" evidence="9">
    <location>
        <begin position="21"/>
        <end position="30"/>
    </location>
</feature>
<feature type="transmembrane region" description="Helical" evidence="10">
    <location>
        <begin position="78"/>
        <end position="99"/>
    </location>
</feature>
<evidence type="ECO:0000256" key="8">
    <source>
        <dbReference type="ARBA" id="ARBA00023136"/>
    </source>
</evidence>
<dbReference type="InterPro" id="IPR044106">
    <property type="entry name" value="PX_Snx41/Atg20"/>
</dbReference>
<keyword evidence="4" id="KW-0967">Endosome</keyword>
<feature type="transmembrane region" description="Helical" evidence="10">
    <location>
        <begin position="266"/>
        <end position="286"/>
    </location>
</feature>
<dbReference type="Proteomes" id="UP000481858">
    <property type="component" value="Unassembled WGS sequence"/>
</dbReference>
<feature type="region of interest" description="Disordered" evidence="9">
    <location>
        <begin position="409"/>
        <end position="462"/>
    </location>
</feature>
<evidence type="ECO:0000256" key="3">
    <source>
        <dbReference type="ARBA" id="ARBA00022448"/>
    </source>
</evidence>
<keyword evidence="8 10" id="KW-0472">Membrane</keyword>
<evidence type="ECO:0000313" key="12">
    <source>
        <dbReference type="EMBL" id="KAF2962677.1"/>
    </source>
</evidence>
<evidence type="ECO:0000256" key="1">
    <source>
        <dbReference type="ARBA" id="ARBA00004481"/>
    </source>
</evidence>
<keyword evidence="10" id="KW-0812">Transmembrane</keyword>
<proteinExistence type="inferred from homology"/>
<feature type="compositionally biased region" description="Polar residues" evidence="9">
    <location>
        <begin position="438"/>
        <end position="453"/>
    </location>
</feature>
<evidence type="ECO:0000256" key="4">
    <source>
        <dbReference type="ARBA" id="ARBA00022753"/>
    </source>
</evidence>
<dbReference type="GO" id="GO:0005829">
    <property type="term" value="C:cytosol"/>
    <property type="evidence" value="ECO:0007669"/>
    <property type="project" value="GOC"/>
</dbReference>
<feature type="transmembrane region" description="Helical" evidence="10">
    <location>
        <begin position="231"/>
        <end position="254"/>
    </location>
</feature>
<dbReference type="GO" id="GO:0010008">
    <property type="term" value="C:endosome membrane"/>
    <property type="evidence" value="ECO:0007669"/>
    <property type="project" value="UniProtKB-SubCell"/>
</dbReference>
<dbReference type="GO" id="GO:0006914">
    <property type="term" value="P:autophagy"/>
    <property type="evidence" value="ECO:0007669"/>
    <property type="project" value="UniProtKB-KW"/>
</dbReference>
<dbReference type="EMBL" id="WUBL01000298">
    <property type="protein sequence ID" value="KAF2962677.1"/>
    <property type="molecule type" value="Genomic_DNA"/>
</dbReference>
<feature type="compositionally biased region" description="Basic and acidic residues" evidence="9">
    <location>
        <begin position="49"/>
        <end position="71"/>
    </location>
</feature>
<dbReference type="Pfam" id="PF09325">
    <property type="entry name" value="Vps5"/>
    <property type="match status" value="1"/>
</dbReference>
<evidence type="ECO:0000256" key="5">
    <source>
        <dbReference type="ARBA" id="ARBA00022927"/>
    </source>
</evidence>
<feature type="transmembrane region" description="Helical" evidence="10">
    <location>
        <begin position="174"/>
        <end position="194"/>
    </location>
</feature>
<accession>A0A7C8MZC5</accession>
<dbReference type="Pfam" id="PF00892">
    <property type="entry name" value="EamA"/>
    <property type="match status" value="1"/>
</dbReference>
<sequence length="982" mass="108852">MTFSHSHSGPNALAPSSRTNSRAENERNGNYDDVDDNRKLTFNIVEDSGPGRRSEDEEALLEKDPAEHHIPEPPSQTGIVWVSFWIMVNTLATIGIVFTNKAIFSDLSLKLAQLTFAAFHFFMTWLLLYTLSRPRFAYFVPRRTAIRDVIPLSIAMSLNVILPNLSLAFSSITFYQVARILLTPTVAIMDFLLYHTTLPRNAIVALVPACVGVGVVSYYDSLPTDDVNVKTTSSVGVTFAFSGIFASSLYTVWIKSYQRKLQISSMQLLLNQAPVSAFLLLYVIPFVDTFPTWSQVPLSRWLMILMSGIFASLINLSQFFIIGQTSPVSSTVVGHLKTCLIVALGWATSGRSVGDKSIIGVFVAVGGIISSSIQIKALTEQCGSCLRKFRRSGIQAFGGNAERASPFSAANWNQQRFETPNTPSSTSEDAVPPLTYGRQPSDTESDDGYNQPTPRRKPGGYDSRIEQILYENPELPILITDAGKSVESGGKFIVYTIRTGDLEVRRRYSEFASLRDALTKLHPTLIIPPIPEKHTMADYAANPTNAKQDQQIIDLRKRMLAVFLNRCRRMDQVREDGILWRFLDPNVSWNEVLHSHPLSSIPKSILKAPPLDTANPTPAHAYLPVPSSSAKLKNTANPSPAPTFDGSSTNASQVLRRFPTDARDLSEHDLDPYFIAFESSIRELENALMGPMEKVNRRTLSHLSALATDLSDLGAKFNAFALSEPSASLAAAIERVGQAADSSYIATEELSSSLGANFAEPMRENAQFAGVVRNVLRYRVLKRVQQEMTNDDLVKKKALLEQLESSEAEARRIEQYLSNKTSSHHREGSGEDTASIDSDFPPTHGDMSSAPSARVGAPERSIASPTHRKVVSSNSITNKIFGPIRHAIQGVADVDPERTRRDTIGKTRENIEQLEQAQIAIAQDVRVASASVLQDLKRFQNEKEEDLKRYMLAYAKSQIEWAKKSKETWEEARAEIEKIDET</sequence>
<keyword evidence="5" id="KW-0653">Protein transport</keyword>
<dbReference type="InterPro" id="IPR001683">
    <property type="entry name" value="PX_dom"/>
</dbReference>
<dbReference type="PROSITE" id="PS50195">
    <property type="entry name" value="PX"/>
    <property type="match status" value="1"/>
</dbReference>
<keyword evidence="7" id="KW-0446">Lipid-binding</keyword>
<keyword evidence="10" id="KW-1133">Transmembrane helix</keyword>
<dbReference type="SMART" id="SM00312">
    <property type="entry name" value="PX"/>
    <property type="match status" value="1"/>
</dbReference>
<evidence type="ECO:0000313" key="13">
    <source>
        <dbReference type="Proteomes" id="UP000481858"/>
    </source>
</evidence>
<dbReference type="InParanoid" id="A0A7C8MZC5"/>
<dbReference type="InterPro" id="IPR015404">
    <property type="entry name" value="Vps5_C"/>
</dbReference>
<keyword evidence="13" id="KW-1185">Reference proteome</keyword>
<organism evidence="12 13">
    <name type="scientific">Xylaria multiplex</name>
    <dbReference type="NCBI Taxonomy" id="323545"/>
    <lineage>
        <taxon>Eukaryota</taxon>
        <taxon>Fungi</taxon>
        <taxon>Dikarya</taxon>
        <taxon>Ascomycota</taxon>
        <taxon>Pezizomycotina</taxon>
        <taxon>Sordariomycetes</taxon>
        <taxon>Xylariomycetidae</taxon>
        <taxon>Xylariales</taxon>
        <taxon>Xylariaceae</taxon>
        <taxon>Xylaria</taxon>
    </lineage>
</organism>
<feature type="transmembrane region" description="Helical" evidence="10">
    <location>
        <begin position="298"/>
        <end position="316"/>
    </location>
</feature>
<feature type="transmembrane region" description="Helical" evidence="10">
    <location>
        <begin position="201"/>
        <end position="219"/>
    </location>
</feature>
<comment type="subcellular location">
    <subcellularLocation>
        <location evidence="1">Endosome membrane</location>
        <topology evidence="1">Peripheral membrane protein</topology>
    </subcellularLocation>
</comment>
<feature type="region of interest" description="Disordered" evidence="9">
    <location>
        <begin position="817"/>
        <end position="874"/>
    </location>
</feature>
<dbReference type="GO" id="GO:0042147">
    <property type="term" value="P:retrograde transport, endosome to Golgi"/>
    <property type="evidence" value="ECO:0007669"/>
    <property type="project" value="InterPro"/>
</dbReference>
<feature type="transmembrane region" description="Helical" evidence="10">
    <location>
        <begin position="328"/>
        <end position="346"/>
    </location>
</feature>
<dbReference type="FunCoup" id="A0A7C8MZC5">
    <property type="interactions" value="88"/>
</dbReference>
<comment type="similarity">
    <text evidence="2">Belongs to the sorting nexin family.</text>
</comment>
<dbReference type="InterPro" id="IPR000620">
    <property type="entry name" value="EamA_dom"/>
</dbReference>
<dbReference type="Gene3D" id="3.30.1520.10">
    <property type="entry name" value="Phox-like domain"/>
    <property type="match status" value="1"/>
</dbReference>
<dbReference type="GO" id="GO:0035091">
    <property type="term" value="F:phosphatidylinositol binding"/>
    <property type="evidence" value="ECO:0007669"/>
    <property type="project" value="InterPro"/>
</dbReference>
<feature type="transmembrane region" description="Helical" evidence="10">
    <location>
        <begin position="111"/>
        <end position="132"/>
    </location>
</feature>
<dbReference type="Pfam" id="PF00787">
    <property type="entry name" value="PX"/>
    <property type="match status" value="1"/>
</dbReference>
<dbReference type="SUPFAM" id="SSF64268">
    <property type="entry name" value="PX domain"/>
    <property type="match status" value="1"/>
</dbReference>
<feature type="domain" description="PX" evidence="11">
    <location>
        <begin position="473"/>
        <end position="590"/>
    </location>
</feature>
<keyword evidence="6" id="KW-0072">Autophagy</keyword>
<comment type="caution">
    <text evidence="12">The sequence shown here is derived from an EMBL/GenBank/DDBJ whole genome shotgun (WGS) entry which is preliminary data.</text>
</comment>
<dbReference type="PANTHER" id="PTHR46979:SF2">
    <property type="entry name" value="SORTING NEXIN-41"/>
    <property type="match status" value="1"/>
</dbReference>
<dbReference type="Gene3D" id="1.20.1270.60">
    <property type="entry name" value="Arfaptin homology (AH) domain/BAR domain"/>
    <property type="match status" value="2"/>
</dbReference>